<dbReference type="Proteomes" id="UP000031623">
    <property type="component" value="Chromosome"/>
</dbReference>
<protein>
    <recommendedName>
        <fullName evidence="4">Phytochrome sensor protein</fullName>
    </recommendedName>
</protein>
<evidence type="ECO:0000256" key="1">
    <source>
        <dbReference type="SAM" id="Coils"/>
    </source>
</evidence>
<reference evidence="2" key="1">
    <citation type="journal article" date="2014" name="ISME J.">
        <title>Ecophysiology of Thioploca ingrica as revealed by the complete genome sequence supplemented with proteomic evidence.</title>
        <authorList>
            <person name="Kojima H."/>
            <person name="Ogura Y."/>
            <person name="Yamamoto N."/>
            <person name="Togashi T."/>
            <person name="Mori H."/>
            <person name="Watanabe T."/>
            <person name="Nemoto F."/>
            <person name="Kurokawa K."/>
            <person name="Hayashi T."/>
            <person name="Fukui M."/>
        </authorList>
    </citation>
    <scope>NUCLEOTIDE SEQUENCE [LARGE SCALE GENOMIC DNA]</scope>
</reference>
<sequence>MNTSPKNWRPYEELSDEVIAHYLQQHPEFFTHHESLLAIMKIPHITGSAISLIERQLAVLREENQQLQRQLDKLVRIAQENEQLNWRIQRLIAVLVSATGIDEFFDILYTTIANEFNTQAVAVRWFELPSGQLAPRPEFKEYDAQVFALFENLLANSTPFCGQLTTERLEYLFPNNNVVSAVLLPLGKPKPQGVLAMGSDDISRFHASMGTELLQYMADLISHLLKMWLRLTSTL</sequence>
<feature type="coiled-coil region" evidence="1">
    <location>
        <begin position="50"/>
        <end position="84"/>
    </location>
</feature>
<gene>
    <name evidence="2" type="ORF">THII_0210</name>
</gene>
<dbReference type="STRING" id="40754.THII_0210"/>
<dbReference type="PANTHER" id="PTHR38765:SF1">
    <property type="entry name" value="DUF484 DOMAIN-CONTAINING PROTEIN"/>
    <property type="match status" value="1"/>
</dbReference>
<dbReference type="InterPro" id="IPR029016">
    <property type="entry name" value="GAF-like_dom_sf"/>
</dbReference>
<organism evidence="2 3">
    <name type="scientific">Thioploca ingrica</name>
    <dbReference type="NCBI Taxonomy" id="40754"/>
    <lineage>
        <taxon>Bacteria</taxon>
        <taxon>Pseudomonadati</taxon>
        <taxon>Pseudomonadota</taxon>
        <taxon>Gammaproteobacteria</taxon>
        <taxon>Thiotrichales</taxon>
        <taxon>Thiotrichaceae</taxon>
        <taxon>Thioploca</taxon>
    </lineage>
</organism>
<evidence type="ECO:0000313" key="2">
    <source>
        <dbReference type="EMBL" id="BAP54507.1"/>
    </source>
</evidence>
<keyword evidence="1" id="KW-0175">Coiled coil</keyword>
<accession>A0A090AGY6</accession>
<dbReference type="OrthoDB" id="8525200at2"/>
<dbReference type="Pfam" id="PF04340">
    <property type="entry name" value="DUF484"/>
    <property type="match status" value="1"/>
</dbReference>
<dbReference type="InterPro" id="IPR007435">
    <property type="entry name" value="DUF484"/>
</dbReference>
<dbReference type="Gene3D" id="3.30.450.40">
    <property type="match status" value="1"/>
</dbReference>
<dbReference type="SUPFAM" id="SSF55781">
    <property type="entry name" value="GAF domain-like"/>
    <property type="match status" value="1"/>
</dbReference>
<keyword evidence="3" id="KW-1185">Reference proteome</keyword>
<dbReference type="AlphaFoldDB" id="A0A090AGY6"/>
<dbReference type="KEGG" id="tig:THII_0210"/>
<proteinExistence type="predicted"/>
<dbReference type="HOGENOM" id="CLU_073320_1_0_6"/>
<dbReference type="EMBL" id="AP014633">
    <property type="protein sequence ID" value="BAP54507.1"/>
    <property type="molecule type" value="Genomic_DNA"/>
</dbReference>
<dbReference type="PANTHER" id="PTHR38765">
    <property type="entry name" value="DUF484 DOMAIN-CONTAINING PROTEIN"/>
    <property type="match status" value="1"/>
</dbReference>
<evidence type="ECO:0008006" key="4">
    <source>
        <dbReference type="Google" id="ProtNLM"/>
    </source>
</evidence>
<name>A0A090AGY6_9GAMM</name>
<evidence type="ECO:0000313" key="3">
    <source>
        <dbReference type="Proteomes" id="UP000031623"/>
    </source>
</evidence>